<dbReference type="OrthoDB" id="1418732at2"/>
<dbReference type="Proteomes" id="UP000001401">
    <property type="component" value="Chromosome"/>
</dbReference>
<organism evidence="1 2">
    <name type="scientific">Evansella cellulosilytica (strain ATCC 21833 / DSM 2522 / FERM P-1141 / JCM 9156 / N-4)</name>
    <name type="common">Bacillus cellulosilyticus</name>
    <dbReference type="NCBI Taxonomy" id="649639"/>
    <lineage>
        <taxon>Bacteria</taxon>
        <taxon>Bacillati</taxon>
        <taxon>Bacillota</taxon>
        <taxon>Bacilli</taxon>
        <taxon>Bacillales</taxon>
        <taxon>Bacillaceae</taxon>
        <taxon>Evansella</taxon>
    </lineage>
</organism>
<dbReference type="STRING" id="649639.Bcell_2111"/>
<name>E6U1K9_EVAC2</name>
<sequence length="307" mass="34600">MRGIGVAKQIERDLIETNKSTRVFIQYVNASLFAVWIKPHKSRWIFYNISKHTDVSINVDVWRIVSVWVSDLNVDSPVGSAGANRVNPVNLTISNSQWEYAIRPIGAPDFMGGFHGDELLQNVLFLADGKSVSLQGLECNKFEIVQDTLLFDPTDGTTELAKVNVRHVFTPDGLRLISKIKWTNSTTIDLAYASMLPLQRGATITNRFRYIDKAVEHAIGSTGHGVPGENSYGLDIYNTNNKLGINMEIKPSWFNNYEHAEGRGIRVSDASQYNKVYPTRVHSTTPEQVSEGDVWESDSFIEIWYKE</sequence>
<dbReference type="AlphaFoldDB" id="E6U1K9"/>
<dbReference type="KEGG" id="bco:Bcell_2111"/>
<proteinExistence type="predicted"/>
<dbReference type="EMBL" id="CP002394">
    <property type="protein sequence ID" value="ADU30372.1"/>
    <property type="molecule type" value="Genomic_DNA"/>
</dbReference>
<accession>E6U1K9</accession>
<dbReference type="RefSeq" id="WP_013488708.1">
    <property type="nucleotide sequence ID" value="NC_014829.1"/>
</dbReference>
<keyword evidence="2" id="KW-1185">Reference proteome</keyword>
<evidence type="ECO:0000313" key="1">
    <source>
        <dbReference type="EMBL" id="ADU30372.1"/>
    </source>
</evidence>
<evidence type="ECO:0000313" key="2">
    <source>
        <dbReference type="Proteomes" id="UP000001401"/>
    </source>
</evidence>
<gene>
    <name evidence="1" type="ordered locus">Bcell_2111</name>
</gene>
<dbReference type="HOGENOM" id="CLU_905047_0_0_9"/>
<protein>
    <submittedName>
        <fullName evidence="1">Uncharacterized protein</fullName>
    </submittedName>
</protein>
<reference evidence="1 2" key="1">
    <citation type="submission" date="2010-12" db="EMBL/GenBank/DDBJ databases">
        <title>Complete sequence of Bacillus cellulosilyticus DSM 2522.</title>
        <authorList>
            <consortium name="US DOE Joint Genome Institute"/>
            <person name="Lucas S."/>
            <person name="Copeland A."/>
            <person name="Lapidus A."/>
            <person name="Cheng J.-F."/>
            <person name="Bruce D."/>
            <person name="Goodwin L."/>
            <person name="Pitluck S."/>
            <person name="Chertkov O."/>
            <person name="Detter J.C."/>
            <person name="Han C."/>
            <person name="Tapia R."/>
            <person name="Land M."/>
            <person name="Hauser L."/>
            <person name="Jeffries C."/>
            <person name="Kyrpides N."/>
            <person name="Ivanova N."/>
            <person name="Mikhailova N."/>
            <person name="Brumm P."/>
            <person name="Mead D."/>
            <person name="Woyke T."/>
        </authorList>
    </citation>
    <scope>NUCLEOTIDE SEQUENCE [LARGE SCALE GENOMIC DNA]</scope>
    <source>
        <strain evidence="2">ATCC 21833 / DSM 2522 / FERM P-1141 / JCM 9156 / N-4</strain>
    </source>
</reference>